<evidence type="ECO:0000313" key="3">
    <source>
        <dbReference type="Proteomes" id="UP000789396"/>
    </source>
</evidence>
<feature type="region of interest" description="Disordered" evidence="1">
    <location>
        <begin position="1"/>
        <end position="55"/>
    </location>
</feature>
<comment type="caution">
    <text evidence="2">The sequence shown here is derived from an EMBL/GenBank/DDBJ whole genome shotgun (WGS) entry which is preliminary data.</text>
</comment>
<evidence type="ECO:0000256" key="1">
    <source>
        <dbReference type="SAM" id="MobiDB-lite"/>
    </source>
</evidence>
<dbReference type="AlphaFoldDB" id="A0A9N9JCB6"/>
<protein>
    <submittedName>
        <fullName evidence="2">1924_t:CDS:1</fullName>
    </submittedName>
</protein>
<sequence>EAPVASTSGTSKTSEPPETVNKKPEASKSPESIEPISEVLDTSPKKTDFFKPINE</sequence>
<feature type="non-terminal residue" evidence="2">
    <location>
        <position position="1"/>
    </location>
</feature>
<feature type="compositionally biased region" description="Polar residues" evidence="1">
    <location>
        <begin position="1"/>
        <end position="16"/>
    </location>
</feature>
<organism evidence="2 3">
    <name type="scientific">Racocetra fulgida</name>
    <dbReference type="NCBI Taxonomy" id="60492"/>
    <lineage>
        <taxon>Eukaryota</taxon>
        <taxon>Fungi</taxon>
        <taxon>Fungi incertae sedis</taxon>
        <taxon>Mucoromycota</taxon>
        <taxon>Glomeromycotina</taxon>
        <taxon>Glomeromycetes</taxon>
        <taxon>Diversisporales</taxon>
        <taxon>Gigasporaceae</taxon>
        <taxon>Racocetra</taxon>
    </lineage>
</organism>
<feature type="compositionally biased region" description="Basic and acidic residues" evidence="1">
    <location>
        <begin position="43"/>
        <end position="55"/>
    </location>
</feature>
<dbReference type="Proteomes" id="UP000789396">
    <property type="component" value="Unassembled WGS sequence"/>
</dbReference>
<keyword evidence="3" id="KW-1185">Reference proteome</keyword>
<reference evidence="2" key="1">
    <citation type="submission" date="2021-06" db="EMBL/GenBank/DDBJ databases">
        <authorList>
            <person name="Kallberg Y."/>
            <person name="Tangrot J."/>
            <person name="Rosling A."/>
        </authorList>
    </citation>
    <scope>NUCLEOTIDE SEQUENCE</scope>
    <source>
        <strain evidence="2">IN212</strain>
    </source>
</reference>
<gene>
    <name evidence="2" type="ORF">RFULGI_LOCUS15356</name>
</gene>
<feature type="non-terminal residue" evidence="2">
    <location>
        <position position="55"/>
    </location>
</feature>
<dbReference type="EMBL" id="CAJVPZ010048844">
    <property type="protein sequence ID" value="CAG8774895.1"/>
    <property type="molecule type" value="Genomic_DNA"/>
</dbReference>
<evidence type="ECO:0000313" key="2">
    <source>
        <dbReference type="EMBL" id="CAG8774895.1"/>
    </source>
</evidence>
<accession>A0A9N9JCB6</accession>
<proteinExistence type="predicted"/>
<name>A0A9N9JCB6_9GLOM</name>
<feature type="compositionally biased region" description="Low complexity" evidence="1">
    <location>
        <begin position="29"/>
        <end position="38"/>
    </location>
</feature>